<dbReference type="STRING" id="1137799.GZ78_14785"/>
<evidence type="ECO:0000313" key="1">
    <source>
        <dbReference type="EMBL" id="KEQ17133.1"/>
    </source>
</evidence>
<dbReference type="RefSeq" id="WP_034837034.1">
    <property type="nucleotide sequence ID" value="NZ_JOKH01000003.1"/>
</dbReference>
<keyword evidence="2" id="KW-1185">Reference proteome</keyword>
<organism evidence="1 2">
    <name type="scientific">Endozoicomonas numazuensis</name>
    <dbReference type="NCBI Taxonomy" id="1137799"/>
    <lineage>
        <taxon>Bacteria</taxon>
        <taxon>Pseudomonadati</taxon>
        <taxon>Pseudomonadota</taxon>
        <taxon>Gammaproteobacteria</taxon>
        <taxon>Oceanospirillales</taxon>
        <taxon>Endozoicomonadaceae</taxon>
        <taxon>Endozoicomonas</taxon>
    </lineage>
</organism>
<dbReference type="Proteomes" id="UP000028073">
    <property type="component" value="Unassembled WGS sequence"/>
</dbReference>
<proteinExistence type="predicted"/>
<gene>
    <name evidence="1" type="ORF">GZ78_14785</name>
</gene>
<comment type="caution">
    <text evidence="1">The sequence shown here is derived from an EMBL/GenBank/DDBJ whole genome shotgun (WGS) entry which is preliminary data.</text>
</comment>
<dbReference type="AlphaFoldDB" id="A0A081NFB0"/>
<reference evidence="1 2" key="1">
    <citation type="submission" date="2014-06" db="EMBL/GenBank/DDBJ databases">
        <title>Whole Genome Sequences of Three Symbiotic Endozoicomonas Bacteria.</title>
        <authorList>
            <person name="Neave M.J."/>
            <person name="Apprill A."/>
            <person name="Voolstra C.R."/>
        </authorList>
    </citation>
    <scope>NUCLEOTIDE SEQUENCE [LARGE SCALE GENOMIC DNA]</scope>
    <source>
        <strain evidence="1 2">DSM 25634</strain>
    </source>
</reference>
<evidence type="ECO:0000313" key="2">
    <source>
        <dbReference type="Proteomes" id="UP000028073"/>
    </source>
</evidence>
<name>A0A081NFB0_9GAMM</name>
<dbReference type="EMBL" id="JOKH01000003">
    <property type="protein sequence ID" value="KEQ17133.1"/>
    <property type="molecule type" value="Genomic_DNA"/>
</dbReference>
<dbReference type="OrthoDB" id="6197131at2"/>
<accession>A0A081NFB0</accession>
<protein>
    <submittedName>
        <fullName evidence="1">Uncharacterized protein</fullName>
    </submittedName>
</protein>
<sequence>MLLGYGATGLEKDLTLPALLVQLESIQEDSRQGLKAKYQLQCNLSVVIRTDEQTTYKLIELSSALRKTLSPDNRLTAEVRKVTLNETQFDIAPNNGHLSFSDTALTIEAVF</sequence>